<proteinExistence type="predicted"/>
<evidence type="ECO:0000313" key="2">
    <source>
        <dbReference type="EMBL" id="RLW02916.1"/>
    </source>
</evidence>
<feature type="compositionally biased region" description="Polar residues" evidence="1">
    <location>
        <begin position="117"/>
        <end position="139"/>
    </location>
</feature>
<reference evidence="2 3" key="1">
    <citation type="journal article" date="2018" name="Proc. R. Soc. B">
        <title>A non-coding region near Follistatin controls head colour polymorphism in the Gouldian finch.</title>
        <authorList>
            <person name="Toomey M.B."/>
            <person name="Marques C.I."/>
            <person name="Andrade P."/>
            <person name="Araujo P.M."/>
            <person name="Sabatino S."/>
            <person name="Gazda M.A."/>
            <person name="Afonso S."/>
            <person name="Lopes R.J."/>
            <person name="Corbo J.C."/>
            <person name="Carneiro M."/>
        </authorList>
    </citation>
    <scope>NUCLEOTIDE SEQUENCE [LARGE SCALE GENOMIC DNA]</scope>
    <source>
        <strain evidence="2">Red01</strain>
        <tissue evidence="2">Muscle</tissue>
    </source>
</reference>
<feature type="compositionally biased region" description="Basic and acidic residues" evidence="1">
    <location>
        <begin position="105"/>
        <end position="116"/>
    </location>
</feature>
<keyword evidence="3" id="KW-1185">Reference proteome</keyword>
<dbReference type="AlphaFoldDB" id="A0A3L8SJR2"/>
<protein>
    <submittedName>
        <fullName evidence="2">Uncharacterized protein</fullName>
    </submittedName>
</protein>
<accession>A0A3L8SJR2</accession>
<dbReference type="Proteomes" id="UP000276834">
    <property type="component" value="Unassembled WGS sequence"/>
</dbReference>
<organism evidence="2 3">
    <name type="scientific">Chloebia gouldiae</name>
    <name type="common">Gouldian finch</name>
    <name type="synonym">Erythrura gouldiae</name>
    <dbReference type="NCBI Taxonomy" id="44316"/>
    <lineage>
        <taxon>Eukaryota</taxon>
        <taxon>Metazoa</taxon>
        <taxon>Chordata</taxon>
        <taxon>Craniata</taxon>
        <taxon>Vertebrata</taxon>
        <taxon>Euteleostomi</taxon>
        <taxon>Archelosauria</taxon>
        <taxon>Archosauria</taxon>
        <taxon>Dinosauria</taxon>
        <taxon>Saurischia</taxon>
        <taxon>Theropoda</taxon>
        <taxon>Coelurosauria</taxon>
        <taxon>Aves</taxon>
        <taxon>Neognathae</taxon>
        <taxon>Neoaves</taxon>
        <taxon>Telluraves</taxon>
        <taxon>Australaves</taxon>
        <taxon>Passeriformes</taxon>
        <taxon>Passeroidea</taxon>
        <taxon>Passeridae</taxon>
        <taxon>Chloebia</taxon>
    </lineage>
</organism>
<comment type="caution">
    <text evidence="2">The sequence shown here is derived from an EMBL/GenBank/DDBJ whole genome shotgun (WGS) entry which is preliminary data.</text>
</comment>
<evidence type="ECO:0000313" key="3">
    <source>
        <dbReference type="Proteomes" id="UP000276834"/>
    </source>
</evidence>
<sequence>MPAAACTELSLSPCAPIPPIQSLVSPSLGVLIQLLPNPLPSQSYRTSPGDAGWVCWDRITPKHDMFMLGSLDQQESIIPHPPAKQHQVLCEQNPALISQQVQEHHGFNGQERKPVESNKNMQPNSPNLQQKLTQDNSETTSEITLCAPIAHKPPHLSSRELESAARNAGFPWACSQHSPVPQIPAGCNHQPPPQSRPSTPRQQEEDKKNKMIEKKEICCCSEPWTLHQGLFARKQLLEFYTRELLTQTLTP</sequence>
<feature type="region of interest" description="Disordered" evidence="1">
    <location>
        <begin position="105"/>
        <end position="139"/>
    </location>
</feature>
<name>A0A3L8SJR2_CHLGU</name>
<gene>
    <name evidence="2" type="ORF">DV515_00006757</name>
</gene>
<evidence type="ECO:0000256" key="1">
    <source>
        <dbReference type="SAM" id="MobiDB-lite"/>
    </source>
</evidence>
<dbReference type="EMBL" id="QUSF01000017">
    <property type="protein sequence ID" value="RLW02916.1"/>
    <property type="molecule type" value="Genomic_DNA"/>
</dbReference>
<feature type="region of interest" description="Disordered" evidence="1">
    <location>
        <begin position="181"/>
        <end position="208"/>
    </location>
</feature>